<comment type="caution">
    <text evidence="8">The sequence shown here is derived from an EMBL/GenBank/DDBJ whole genome shotgun (WGS) entry which is preliminary data.</text>
</comment>
<evidence type="ECO:0000256" key="2">
    <source>
        <dbReference type="ARBA" id="ARBA00022490"/>
    </source>
</evidence>
<name>A0AAW8TVP8_9ENTE</name>
<dbReference type="RefSeq" id="WP_311835292.1">
    <property type="nucleotide sequence ID" value="NZ_JARQBJ010000002.1"/>
</dbReference>
<gene>
    <name evidence="8" type="ORF">P7H43_06145</name>
</gene>
<dbReference type="Proteomes" id="UP001256711">
    <property type="component" value="Unassembled WGS sequence"/>
</dbReference>
<dbReference type="AlphaFoldDB" id="A0AAW8TVP8"/>
<evidence type="ECO:0000256" key="6">
    <source>
        <dbReference type="RuleBase" id="RU003567"/>
    </source>
</evidence>
<evidence type="ECO:0000313" key="8">
    <source>
        <dbReference type="EMBL" id="MDT2810058.1"/>
    </source>
</evidence>
<reference evidence="8" key="1">
    <citation type="submission" date="2023-03" db="EMBL/GenBank/DDBJ databases">
        <authorList>
            <person name="Shen W."/>
            <person name="Cai J."/>
        </authorList>
    </citation>
    <scope>NUCLEOTIDE SEQUENCE</scope>
    <source>
        <strain evidence="8">B226-2</strain>
    </source>
</reference>
<sequence length="260" mass="29013">MPMRTKRMMNQIKPMMKVTNKVLNKADGQPAEVGTNLYMYGDIGEDWWGDGITALRVRATLSRIDDDVVNLHIHSNGGDAFEGIAIYNVLKQSDKTINVYIDGLAASAASIIALAGDKIYMPRNTQMMIHNAASGIWHGFAEDFEKMASALRNVNDSVRQTYLGRFTGTEEELIRYMDNETFFTADQAVALNLADEILNYDAEPAEADDEEDETETGETEPPEVPEKEDDEDETPVPENANFARFAAFANSLTKLTRKED</sequence>
<dbReference type="PANTHER" id="PTHR10381">
    <property type="entry name" value="ATP-DEPENDENT CLP PROTEASE PROTEOLYTIC SUBUNIT"/>
    <property type="match status" value="1"/>
</dbReference>
<keyword evidence="2" id="KW-0963">Cytoplasm</keyword>
<dbReference type="GO" id="GO:0009368">
    <property type="term" value="C:endopeptidase Clp complex"/>
    <property type="evidence" value="ECO:0007669"/>
    <property type="project" value="TreeGrafter"/>
</dbReference>
<organism evidence="8 9">
    <name type="scientific">Enterococcus asini</name>
    <dbReference type="NCBI Taxonomy" id="57732"/>
    <lineage>
        <taxon>Bacteria</taxon>
        <taxon>Bacillati</taxon>
        <taxon>Bacillota</taxon>
        <taxon>Bacilli</taxon>
        <taxon>Lactobacillales</taxon>
        <taxon>Enterococcaceae</taxon>
        <taxon>Enterococcus</taxon>
    </lineage>
</organism>
<dbReference type="Gene3D" id="3.90.226.10">
    <property type="entry name" value="2-enoyl-CoA Hydratase, Chain A, domain 1"/>
    <property type="match status" value="1"/>
</dbReference>
<accession>A0AAW8TVP8</accession>
<evidence type="ECO:0000256" key="3">
    <source>
        <dbReference type="ARBA" id="ARBA00022670"/>
    </source>
</evidence>
<comment type="similarity">
    <text evidence="1 6">Belongs to the peptidase S14 family.</text>
</comment>
<dbReference type="InterPro" id="IPR023562">
    <property type="entry name" value="ClpP/TepA"/>
</dbReference>
<evidence type="ECO:0000256" key="5">
    <source>
        <dbReference type="ARBA" id="ARBA00022825"/>
    </source>
</evidence>
<dbReference type="GO" id="GO:0004252">
    <property type="term" value="F:serine-type endopeptidase activity"/>
    <property type="evidence" value="ECO:0007669"/>
    <property type="project" value="InterPro"/>
</dbReference>
<dbReference type="InterPro" id="IPR001907">
    <property type="entry name" value="ClpP"/>
</dbReference>
<dbReference type="InterPro" id="IPR029045">
    <property type="entry name" value="ClpP/crotonase-like_dom_sf"/>
</dbReference>
<feature type="compositionally biased region" description="Acidic residues" evidence="7">
    <location>
        <begin position="204"/>
        <end position="235"/>
    </location>
</feature>
<protein>
    <recommendedName>
        <fullName evidence="6">ATP-dependent Clp protease proteolytic subunit</fullName>
    </recommendedName>
</protein>
<dbReference type="CDD" id="cd07016">
    <property type="entry name" value="S14_ClpP_1"/>
    <property type="match status" value="1"/>
</dbReference>
<dbReference type="PRINTS" id="PR00127">
    <property type="entry name" value="CLPPROTEASEP"/>
</dbReference>
<keyword evidence="3 8" id="KW-0645">Protease</keyword>
<keyword evidence="5" id="KW-0720">Serine protease</keyword>
<keyword evidence="4" id="KW-0378">Hydrolase</keyword>
<dbReference type="GO" id="GO:0006515">
    <property type="term" value="P:protein quality control for misfolded or incompletely synthesized proteins"/>
    <property type="evidence" value="ECO:0007669"/>
    <property type="project" value="TreeGrafter"/>
</dbReference>
<evidence type="ECO:0000256" key="4">
    <source>
        <dbReference type="ARBA" id="ARBA00022801"/>
    </source>
</evidence>
<dbReference type="PANTHER" id="PTHR10381:SF70">
    <property type="entry name" value="ATP-DEPENDENT CLP PROTEASE PROTEOLYTIC SUBUNIT"/>
    <property type="match status" value="1"/>
</dbReference>
<proteinExistence type="inferred from homology"/>
<dbReference type="GO" id="GO:0004176">
    <property type="term" value="F:ATP-dependent peptidase activity"/>
    <property type="evidence" value="ECO:0007669"/>
    <property type="project" value="InterPro"/>
</dbReference>
<evidence type="ECO:0000313" key="9">
    <source>
        <dbReference type="Proteomes" id="UP001256711"/>
    </source>
</evidence>
<dbReference type="GO" id="GO:0051117">
    <property type="term" value="F:ATPase binding"/>
    <property type="evidence" value="ECO:0007669"/>
    <property type="project" value="TreeGrafter"/>
</dbReference>
<feature type="region of interest" description="Disordered" evidence="7">
    <location>
        <begin position="204"/>
        <end position="243"/>
    </location>
</feature>
<evidence type="ECO:0000256" key="7">
    <source>
        <dbReference type="SAM" id="MobiDB-lite"/>
    </source>
</evidence>
<dbReference type="Pfam" id="PF00574">
    <property type="entry name" value="CLP_protease"/>
    <property type="match status" value="1"/>
</dbReference>
<evidence type="ECO:0000256" key="1">
    <source>
        <dbReference type="ARBA" id="ARBA00007039"/>
    </source>
</evidence>
<dbReference type="EMBL" id="JARQBJ010000002">
    <property type="protein sequence ID" value="MDT2810058.1"/>
    <property type="molecule type" value="Genomic_DNA"/>
</dbReference>
<dbReference type="NCBIfam" id="NF045542">
    <property type="entry name" value="Clp_rel_HeadMat"/>
    <property type="match status" value="1"/>
</dbReference>
<dbReference type="SUPFAM" id="SSF52096">
    <property type="entry name" value="ClpP/crotonase"/>
    <property type="match status" value="1"/>
</dbReference>